<evidence type="ECO:0000259" key="2">
    <source>
        <dbReference type="Pfam" id="PF13229"/>
    </source>
</evidence>
<feature type="compositionally biased region" description="Low complexity" evidence="1">
    <location>
        <begin position="482"/>
        <end position="508"/>
    </location>
</feature>
<dbReference type="NCBIfam" id="NF041518">
    <property type="entry name" value="choice_anch_Q"/>
    <property type="match status" value="1"/>
</dbReference>
<organism evidence="3 4">
    <name type="scientific">Cereibacter sphaeroides</name>
    <name type="common">Rhodobacter sphaeroides</name>
    <dbReference type="NCBI Taxonomy" id="1063"/>
    <lineage>
        <taxon>Bacteria</taxon>
        <taxon>Pseudomonadati</taxon>
        <taxon>Pseudomonadota</taxon>
        <taxon>Alphaproteobacteria</taxon>
        <taxon>Rhodobacterales</taxon>
        <taxon>Paracoccaceae</taxon>
        <taxon>Cereibacter</taxon>
    </lineage>
</organism>
<dbReference type="InterPro" id="IPR012334">
    <property type="entry name" value="Pectin_lyas_fold"/>
</dbReference>
<dbReference type="InterPro" id="IPR039448">
    <property type="entry name" value="Beta_helix"/>
</dbReference>
<proteinExistence type="predicted"/>
<name>A0A2W5S774_CERSP</name>
<dbReference type="InterPro" id="IPR006626">
    <property type="entry name" value="PbH1"/>
</dbReference>
<evidence type="ECO:0000313" key="3">
    <source>
        <dbReference type="EMBL" id="PZQ94885.1"/>
    </source>
</evidence>
<accession>A0A2W5S774</accession>
<protein>
    <recommendedName>
        <fullName evidence="2">Right handed beta helix domain-containing protein</fullName>
    </recommendedName>
</protein>
<dbReference type="AlphaFoldDB" id="A0A2W5S774"/>
<gene>
    <name evidence="3" type="ORF">DI533_21115</name>
</gene>
<dbReference type="EMBL" id="QFQS01000012">
    <property type="protein sequence ID" value="PZQ94885.1"/>
    <property type="molecule type" value="Genomic_DNA"/>
</dbReference>
<dbReference type="Proteomes" id="UP000248975">
    <property type="component" value="Unassembled WGS sequence"/>
</dbReference>
<dbReference type="SMART" id="SM00710">
    <property type="entry name" value="PbH1"/>
    <property type="match status" value="5"/>
</dbReference>
<dbReference type="SUPFAM" id="SSF51126">
    <property type="entry name" value="Pectin lyase-like"/>
    <property type="match status" value="1"/>
</dbReference>
<evidence type="ECO:0000256" key="1">
    <source>
        <dbReference type="SAM" id="MobiDB-lite"/>
    </source>
</evidence>
<dbReference type="Gene3D" id="2.160.20.10">
    <property type="entry name" value="Single-stranded right-handed beta-helix, Pectin lyase-like"/>
    <property type="match status" value="1"/>
</dbReference>
<comment type="caution">
    <text evidence="3">The sequence shown here is derived from an EMBL/GenBank/DDBJ whole genome shotgun (WGS) entry which is preliminary data.</text>
</comment>
<dbReference type="InterPro" id="IPR011050">
    <property type="entry name" value="Pectin_lyase_fold/virulence"/>
</dbReference>
<evidence type="ECO:0000313" key="4">
    <source>
        <dbReference type="Proteomes" id="UP000248975"/>
    </source>
</evidence>
<feature type="domain" description="Right handed beta helix" evidence="2">
    <location>
        <begin position="225"/>
        <end position="379"/>
    </location>
</feature>
<reference evidence="3 4" key="1">
    <citation type="submission" date="2017-08" db="EMBL/GenBank/DDBJ databases">
        <title>Infants hospitalized years apart are colonized by the same room-sourced microbial strains.</title>
        <authorList>
            <person name="Brooks B."/>
            <person name="Olm M.R."/>
            <person name="Firek B.A."/>
            <person name="Baker R."/>
            <person name="Thomas B.C."/>
            <person name="Morowitz M.J."/>
            <person name="Banfield J.F."/>
        </authorList>
    </citation>
    <scope>NUCLEOTIDE SEQUENCE [LARGE SCALE GENOMIC DNA]</scope>
    <source>
        <strain evidence="3">S2_003_000_R2_11</strain>
    </source>
</reference>
<dbReference type="Pfam" id="PF13229">
    <property type="entry name" value="Beta_helix"/>
    <property type="match status" value="1"/>
</dbReference>
<dbReference type="InterPro" id="IPR059226">
    <property type="entry name" value="Choice_anch_Q_dom"/>
</dbReference>
<feature type="region of interest" description="Disordered" evidence="1">
    <location>
        <begin position="462"/>
        <end position="515"/>
    </location>
</feature>
<sequence length="515" mass="55931">MRWLVSGFTQEHAKRMNWPLKCRKPATRGPCPVVVVFRTIPVTVSSHLLEESSMRLRQSLVAALLTMTAAFPSWAATYYVAPKDAKISANADGSKGNPWADPLTALKKAKAGDTILLMDGDYGQLIVSKRSFTSPVTVRSLNGKKARLERISVEDGSRNIIFQNLSVWASDPMTSKANRIQTTGPSVTDIVFDSLDIRSGKDALSYPTWTKDKWKARFGMKGFQSKGTRITMKNSTITAMGFAVVLFGPETKFINNTVQGFKGDGMRVLGNNSVIRGNRITDCVRVDNNHMDGIQSWSQDGKPVDGLVIEDNTIIEWSNPVRTFKYCPLQGIGFFDGFYDNLVIRNNVIAITAYHGISVYGARKAQIVNNTVVNSKGVAAGYPWIAVNNHKNGTPSSDVVTSNNLAMKFTGVSNEKSKRTATANSVILYPAKVLQDVTKFNYRPKADSGFIDTGDAAYAPKTDIVNNKRPSGKAPDRGAYEANSTPAPSADPSATTDAAAPPASSNTAGKWLVAP</sequence>